<dbReference type="EMBL" id="JAGSPN010000013">
    <property type="protein sequence ID" value="MBR7783677.1"/>
    <property type="molecule type" value="Genomic_DNA"/>
</dbReference>
<evidence type="ECO:0000256" key="9">
    <source>
        <dbReference type="ARBA" id="ARBA00022777"/>
    </source>
</evidence>
<dbReference type="EC" id="2.7.13.3" evidence="3"/>
<keyword evidence="12" id="KW-0902">Two-component regulatory system</keyword>
<evidence type="ECO:0000256" key="8">
    <source>
        <dbReference type="ARBA" id="ARBA00022741"/>
    </source>
</evidence>
<evidence type="ECO:0000256" key="5">
    <source>
        <dbReference type="ARBA" id="ARBA00022553"/>
    </source>
</evidence>
<evidence type="ECO:0000256" key="3">
    <source>
        <dbReference type="ARBA" id="ARBA00012438"/>
    </source>
</evidence>
<dbReference type="SMART" id="SM00387">
    <property type="entry name" value="HATPase_c"/>
    <property type="match status" value="1"/>
</dbReference>
<evidence type="ECO:0000259" key="15">
    <source>
        <dbReference type="PROSITE" id="PS50109"/>
    </source>
</evidence>
<feature type="transmembrane region" description="Helical" evidence="14">
    <location>
        <begin position="27"/>
        <end position="47"/>
    </location>
</feature>
<evidence type="ECO:0000256" key="2">
    <source>
        <dbReference type="ARBA" id="ARBA00004429"/>
    </source>
</evidence>
<dbReference type="PANTHER" id="PTHR43711:SF1">
    <property type="entry name" value="HISTIDINE KINASE 1"/>
    <property type="match status" value="1"/>
</dbReference>
<keyword evidence="11 14" id="KW-1133">Transmembrane helix</keyword>
<dbReference type="CDD" id="cd00082">
    <property type="entry name" value="HisKA"/>
    <property type="match status" value="1"/>
</dbReference>
<keyword evidence="10" id="KW-0067">ATP-binding</keyword>
<dbReference type="InterPro" id="IPR050736">
    <property type="entry name" value="Sensor_HK_Regulatory"/>
</dbReference>
<evidence type="ECO:0000256" key="1">
    <source>
        <dbReference type="ARBA" id="ARBA00000085"/>
    </source>
</evidence>
<dbReference type="SUPFAM" id="SSF55785">
    <property type="entry name" value="PYP-like sensor domain (PAS domain)"/>
    <property type="match status" value="1"/>
</dbReference>
<dbReference type="SUPFAM" id="SSF103190">
    <property type="entry name" value="Sensory domain-like"/>
    <property type="match status" value="1"/>
</dbReference>
<dbReference type="FunFam" id="3.30.565.10:FF:000006">
    <property type="entry name" value="Sensor histidine kinase WalK"/>
    <property type="match status" value="1"/>
</dbReference>
<keyword evidence="8" id="KW-0547">Nucleotide-binding</keyword>
<name>A0A941DM54_9BURK</name>
<dbReference type="NCBIfam" id="TIGR00229">
    <property type="entry name" value="sensory_box"/>
    <property type="match status" value="1"/>
</dbReference>
<dbReference type="RefSeq" id="WP_212688946.1">
    <property type="nucleotide sequence ID" value="NZ_JAGSPN010000013.1"/>
</dbReference>
<dbReference type="InterPro" id="IPR036890">
    <property type="entry name" value="HATPase_C_sf"/>
</dbReference>
<dbReference type="CDD" id="cd16922">
    <property type="entry name" value="HATPase_EvgS-ArcB-TorS-like"/>
    <property type="match status" value="1"/>
</dbReference>
<dbReference type="Pfam" id="PF02518">
    <property type="entry name" value="HATPase_c"/>
    <property type="match status" value="1"/>
</dbReference>
<dbReference type="Pfam" id="PF00512">
    <property type="entry name" value="HisKA"/>
    <property type="match status" value="1"/>
</dbReference>
<reference evidence="17" key="1">
    <citation type="submission" date="2021-04" db="EMBL/GenBank/DDBJ databases">
        <title>novel species isolated from subtropical streams in China.</title>
        <authorList>
            <person name="Lu H."/>
        </authorList>
    </citation>
    <scope>NUCLEOTIDE SEQUENCE</scope>
    <source>
        <strain evidence="17">LFS511W</strain>
    </source>
</reference>
<evidence type="ECO:0000256" key="4">
    <source>
        <dbReference type="ARBA" id="ARBA00022475"/>
    </source>
</evidence>
<dbReference type="FunFam" id="1.10.287.130:FF:000001">
    <property type="entry name" value="Two-component sensor histidine kinase"/>
    <property type="match status" value="1"/>
</dbReference>
<dbReference type="InterPro" id="IPR004358">
    <property type="entry name" value="Sig_transdc_His_kin-like_C"/>
</dbReference>
<keyword evidence="4" id="KW-1003">Cell membrane</keyword>
<evidence type="ECO:0000256" key="12">
    <source>
        <dbReference type="ARBA" id="ARBA00023012"/>
    </source>
</evidence>
<dbReference type="InterPro" id="IPR035965">
    <property type="entry name" value="PAS-like_dom_sf"/>
</dbReference>
<keyword evidence="18" id="KW-1185">Reference proteome</keyword>
<dbReference type="SUPFAM" id="SSF47384">
    <property type="entry name" value="Homodimeric domain of signal transducing histidine kinase"/>
    <property type="match status" value="1"/>
</dbReference>
<sequence>MTAQPSGNESTVVHKTDNGLRAASLQLWLPFAILILSLIALLSYTVVLDRQDDLRNAETASLNNARILQVRLEATLNRIDAILLSVGRQIPATALTDTPDNDSSDGIVTMLKDHLHGFSEVSGLWIVDASGKLRYGDAMHGKQSLVLADRSYFQEHLQHPHPHLYISKVIDGKIVQRQVIVFSRGIYDQQNRFLGIVMISIALENLQRQFREINVGQRGSIAVRRSDNLEMVVRWPHIPALVNAPLPAGDPIAVQISAGNQDFNSRHAAQADGEPRVFGVVSLRHFPFYIAVALHEDEILASWRKRSLLLGVVVLLVAGVAVILSRGIGQSKRRERQALSHLRRQQQRTQLLASAFESCGEAILLVNGDGLIEEINQSCTHLTGFDEEDWLHQPWQQFFVPEKQEGFPALTEMDQVWRTECLCKRAHLDSFPVLLTVARVIVEHLNTAYLVVNFIDISERRRAEQLKSDFVSIVSHELRTPLTSICGSLALVNRNTVGQVPDEFRDMLLIAEKNSLRLKELINDLLDIEKLESGKLRLHLQPLSVMQVIRVALESISSYAAAHQITCTIRGDAQGVYVVADPVRIQQVLANLLSNAVKFSHPGSGVELDIQADEHEVRFTVIDHGTGIAQSFRDKVFLKFAQAEHPSTRRYGGTGLGLAITKELVERMGGSIGFFDTPGQGASFWFSLERIHDPTISGVTEQSALFP</sequence>
<keyword evidence="13 14" id="KW-0472">Membrane</keyword>
<dbReference type="GO" id="GO:0005886">
    <property type="term" value="C:plasma membrane"/>
    <property type="evidence" value="ECO:0007669"/>
    <property type="project" value="UniProtKB-SubCell"/>
</dbReference>
<dbReference type="InterPro" id="IPR003661">
    <property type="entry name" value="HisK_dim/P_dom"/>
</dbReference>
<dbReference type="Gene3D" id="3.30.450.20">
    <property type="entry name" value="PAS domain"/>
    <property type="match status" value="3"/>
</dbReference>
<proteinExistence type="predicted"/>
<feature type="domain" description="PAS" evidence="16">
    <location>
        <begin position="348"/>
        <end position="405"/>
    </location>
</feature>
<dbReference type="PRINTS" id="PR00344">
    <property type="entry name" value="BCTRLSENSOR"/>
</dbReference>
<dbReference type="InterPro" id="IPR000014">
    <property type="entry name" value="PAS"/>
</dbReference>
<evidence type="ECO:0000259" key="16">
    <source>
        <dbReference type="PROSITE" id="PS50112"/>
    </source>
</evidence>
<dbReference type="SMART" id="SM00388">
    <property type="entry name" value="HisKA"/>
    <property type="match status" value="1"/>
</dbReference>
<dbReference type="InterPro" id="IPR005467">
    <property type="entry name" value="His_kinase_dom"/>
</dbReference>
<dbReference type="Pfam" id="PF13426">
    <property type="entry name" value="PAS_9"/>
    <property type="match status" value="1"/>
</dbReference>
<dbReference type="InterPro" id="IPR003594">
    <property type="entry name" value="HATPase_dom"/>
</dbReference>
<evidence type="ECO:0000313" key="18">
    <source>
        <dbReference type="Proteomes" id="UP000680067"/>
    </source>
</evidence>
<dbReference type="CDD" id="cd12914">
    <property type="entry name" value="PDC1_DGC_like"/>
    <property type="match status" value="1"/>
</dbReference>
<dbReference type="PANTHER" id="PTHR43711">
    <property type="entry name" value="TWO-COMPONENT HISTIDINE KINASE"/>
    <property type="match status" value="1"/>
</dbReference>
<dbReference type="Gene3D" id="3.30.565.10">
    <property type="entry name" value="Histidine kinase-like ATPase, C-terminal domain"/>
    <property type="match status" value="1"/>
</dbReference>
<evidence type="ECO:0000313" key="17">
    <source>
        <dbReference type="EMBL" id="MBR7783677.1"/>
    </source>
</evidence>
<feature type="transmembrane region" description="Helical" evidence="14">
    <location>
        <begin position="308"/>
        <end position="328"/>
    </location>
</feature>
<dbReference type="PROSITE" id="PS50112">
    <property type="entry name" value="PAS"/>
    <property type="match status" value="1"/>
</dbReference>
<evidence type="ECO:0000256" key="10">
    <source>
        <dbReference type="ARBA" id="ARBA00022840"/>
    </source>
</evidence>
<dbReference type="Gene3D" id="1.10.287.130">
    <property type="match status" value="1"/>
</dbReference>
<dbReference type="AlphaFoldDB" id="A0A941DM54"/>
<dbReference type="PROSITE" id="PS50109">
    <property type="entry name" value="HIS_KIN"/>
    <property type="match status" value="1"/>
</dbReference>
<keyword evidence="9" id="KW-0418">Kinase</keyword>
<evidence type="ECO:0000256" key="7">
    <source>
        <dbReference type="ARBA" id="ARBA00022692"/>
    </source>
</evidence>
<accession>A0A941DM54</accession>
<comment type="caution">
    <text evidence="17">The sequence shown here is derived from an EMBL/GenBank/DDBJ whole genome shotgun (WGS) entry which is preliminary data.</text>
</comment>
<keyword evidence="5" id="KW-0597">Phosphoprotein</keyword>
<dbReference type="CDD" id="cd12915">
    <property type="entry name" value="PDC2_DGC_like"/>
    <property type="match status" value="1"/>
</dbReference>
<dbReference type="GO" id="GO:0005524">
    <property type="term" value="F:ATP binding"/>
    <property type="evidence" value="ECO:0007669"/>
    <property type="project" value="UniProtKB-KW"/>
</dbReference>
<organism evidence="17 18">
    <name type="scientific">Undibacterium luofuense</name>
    <dbReference type="NCBI Taxonomy" id="2828733"/>
    <lineage>
        <taxon>Bacteria</taxon>
        <taxon>Pseudomonadati</taxon>
        <taxon>Pseudomonadota</taxon>
        <taxon>Betaproteobacteria</taxon>
        <taxon>Burkholderiales</taxon>
        <taxon>Oxalobacteraceae</taxon>
        <taxon>Undibacterium</taxon>
    </lineage>
</organism>
<comment type="subcellular location">
    <subcellularLocation>
        <location evidence="2">Cell inner membrane</location>
        <topology evidence="2">Multi-pass membrane protein</topology>
    </subcellularLocation>
</comment>
<dbReference type="InterPro" id="IPR036097">
    <property type="entry name" value="HisK_dim/P_sf"/>
</dbReference>
<keyword evidence="7 14" id="KW-0812">Transmembrane</keyword>
<comment type="catalytic activity">
    <reaction evidence="1">
        <text>ATP + protein L-histidine = ADP + protein N-phospho-L-histidine.</text>
        <dbReference type="EC" id="2.7.13.3"/>
    </reaction>
</comment>
<protein>
    <recommendedName>
        <fullName evidence="3">histidine kinase</fullName>
        <ecNumber evidence="3">2.7.13.3</ecNumber>
    </recommendedName>
</protein>
<gene>
    <name evidence="17" type="ORF">KDM89_16145</name>
</gene>
<dbReference type="GO" id="GO:0000155">
    <property type="term" value="F:phosphorelay sensor kinase activity"/>
    <property type="evidence" value="ECO:0007669"/>
    <property type="project" value="InterPro"/>
</dbReference>
<dbReference type="Proteomes" id="UP000680067">
    <property type="component" value="Unassembled WGS sequence"/>
</dbReference>
<dbReference type="InterPro" id="IPR029151">
    <property type="entry name" value="Sensor-like_sf"/>
</dbReference>
<feature type="domain" description="Histidine kinase" evidence="15">
    <location>
        <begin position="473"/>
        <end position="692"/>
    </location>
</feature>
<evidence type="ECO:0000256" key="13">
    <source>
        <dbReference type="ARBA" id="ARBA00023136"/>
    </source>
</evidence>
<evidence type="ECO:0000256" key="6">
    <source>
        <dbReference type="ARBA" id="ARBA00022679"/>
    </source>
</evidence>
<evidence type="ECO:0000256" key="14">
    <source>
        <dbReference type="SAM" id="Phobius"/>
    </source>
</evidence>
<dbReference type="CDD" id="cd00130">
    <property type="entry name" value="PAS"/>
    <property type="match status" value="1"/>
</dbReference>
<dbReference type="SMART" id="SM00091">
    <property type="entry name" value="PAS"/>
    <property type="match status" value="1"/>
</dbReference>
<dbReference type="SUPFAM" id="SSF55874">
    <property type="entry name" value="ATPase domain of HSP90 chaperone/DNA topoisomerase II/histidine kinase"/>
    <property type="match status" value="1"/>
</dbReference>
<keyword evidence="6" id="KW-0808">Transferase</keyword>
<evidence type="ECO:0000256" key="11">
    <source>
        <dbReference type="ARBA" id="ARBA00022989"/>
    </source>
</evidence>